<proteinExistence type="predicted"/>
<gene>
    <name evidence="1" type="ORF">LCGC14_2646650</name>
</gene>
<feature type="non-terminal residue" evidence="1">
    <location>
        <position position="347"/>
    </location>
</feature>
<reference evidence="1" key="1">
    <citation type="journal article" date="2015" name="Nature">
        <title>Complex archaea that bridge the gap between prokaryotes and eukaryotes.</title>
        <authorList>
            <person name="Spang A."/>
            <person name="Saw J.H."/>
            <person name="Jorgensen S.L."/>
            <person name="Zaremba-Niedzwiedzka K."/>
            <person name="Martijn J."/>
            <person name="Lind A.E."/>
            <person name="van Eijk R."/>
            <person name="Schleper C."/>
            <person name="Guy L."/>
            <person name="Ettema T.J."/>
        </authorList>
    </citation>
    <scope>NUCLEOTIDE SEQUENCE</scope>
</reference>
<comment type="caution">
    <text evidence="1">The sequence shown here is derived from an EMBL/GenBank/DDBJ whole genome shotgun (WGS) entry which is preliminary data.</text>
</comment>
<dbReference type="EMBL" id="LAZR01045782">
    <property type="protein sequence ID" value="KKK98048.1"/>
    <property type="molecule type" value="Genomic_DNA"/>
</dbReference>
<evidence type="ECO:0000313" key="1">
    <source>
        <dbReference type="EMBL" id="KKK98048.1"/>
    </source>
</evidence>
<organism evidence="1">
    <name type="scientific">marine sediment metagenome</name>
    <dbReference type="NCBI Taxonomy" id="412755"/>
    <lineage>
        <taxon>unclassified sequences</taxon>
        <taxon>metagenomes</taxon>
        <taxon>ecological metagenomes</taxon>
    </lineage>
</organism>
<name>A0A0F8ZW14_9ZZZZ</name>
<protein>
    <submittedName>
        <fullName evidence="1">Uncharacterized protein</fullName>
    </submittedName>
</protein>
<accession>A0A0F8ZW14</accession>
<dbReference type="AlphaFoldDB" id="A0A0F8ZW14"/>
<sequence length="347" mass="35125">MRRLLIILAVLFSASTLWGASTISQRKVYSNGQIFTATDYNLDLTHFINAYNVLAILHPGDSTVTVYAGFDTVISKGISKIVYKDPLVGFDTSDSLLWSIGHFFRANADTVDAVLIERGDLSQVTTGGGSWAFTGTIDNSGATVEDAGTIATVDINGGTIDGTVIGGASAKAGTFTAITGSLSASFDGGQTTTSLKSTATTETTSGSSGAIYTAGGLGVAKDVYIGDDVLQATGGVYNWAAGDVTLTHSAGKLTYGGDGAVEIDFNNHEMTNVDINSGAIDGTVIGGASAKAGSFTSVTSSISSTFSGGLSTTSIAVSAAAAFDAGYTAGATSHMVDFLGHSGDPDT</sequence>